<gene>
    <name evidence="1" type="ORF">L6452_25941</name>
</gene>
<dbReference type="Proteomes" id="UP001055879">
    <property type="component" value="Linkage Group LG08"/>
</dbReference>
<keyword evidence="2" id="KW-1185">Reference proteome</keyword>
<organism evidence="1 2">
    <name type="scientific">Arctium lappa</name>
    <name type="common">Greater burdock</name>
    <name type="synonym">Lappa major</name>
    <dbReference type="NCBI Taxonomy" id="4217"/>
    <lineage>
        <taxon>Eukaryota</taxon>
        <taxon>Viridiplantae</taxon>
        <taxon>Streptophyta</taxon>
        <taxon>Embryophyta</taxon>
        <taxon>Tracheophyta</taxon>
        <taxon>Spermatophyta</taxon>
        <taxon>Magnoliopsida</taxon>
        <taxon>eudicotyledons</taxon>
        <taxon>Gunneridae</taxon>
        <taxon>Pentapetalae</taxon>
        <taxon>asterids</taxon>
        <taxon>campanulids</taxon>
        <taxon>Asterales</taxon>
        <taxon>Asteraceae</taxon>
        <taxon>Carduoideae</taxon>
        <taxon>Cardueae</taxon>
        <taxon>Arctiinae</taxon>
        <taxon>Arctium</taxon>
    </lineage>
</organism>
<reference evidence="1 2" key="2">
    <citation type="journal article" date="2022" name="Mol. Ecol. Resour.">
        <title>The genomes of chicory, endive, great burdock and yacon provide insights into Asteraceae paleo-polyploidization history and plant inulin production.</title>
        <authorList>
            <person name="Fan W."/>
            <person name="Wang S."/>
            <person name="Wang H."/>
            <person name="Wang A."/>
            <person name="Jiang F."/>
            <person name="Liu H."/>
            <person name="Zhao H."/>
            <person name="Xu D."/>
            <person name="Zhang Y."/>
        </authorList>
    </citation>
    <scope>NUCLEOTIDE SEQUENCE [LARGE SCALE GENOMIC DNA]</scope>
    <source>
        <strain evidence="2">cv. Niubang</strain>
    </source>
</reference>
<sequence length="399" mass="43169">MRVCGDVIPLVLVVFGDWSSYASGMVDVRGLGLLYFVFKTLSGSVELLKRVCAVCVVVFPYCGYHPDRGTVLSFDVGVPIMDSMMHEAWVAEGRVMRSTGVDPEVGDPSEKPSTNDITAEVSSFLHANDNPSGENRNSVFERLSPQLSGSIGLEHGNVKILKRPESFASVVGNSTSVNSLEFFPLADKKDSCIPIPVELAQKTGHEAHLNGRDEEGFTRVESKKKKQKEVVSILKVAQGLTTSQHGEEIDQSSGTKEELVKHAKEGDDSNLGRSSATKEEVVKHSQELEGSNSFDATKSGQCVNDGGTGKFAKNDPPPQKVTPLVESIINSFRFRRCSVLPPSNIISTNSFEALREEDRENSFGSEKQSGQTKPETDGVVQQDGVLEEGTQGSQTAVSS</sequence>
<protein>
    <submittedName>
        <fullName evidence="1">Uncharacterized protein</fullName>
    </submittedName>
</protein>
<name>A0ACB9AB22_ARCLA</name>
<accession>A0ACB9AB22</accession>
<evidence type="ECO:0000313" key="2">
    <source>
        <dbReference type="Proteomes" id="UP001055879"/>
    </source>
</evidence>
<dbReference type="EMBL" id="CM042054">
    <property type="protein sequence ID" value="KAI3707429.1"/>
    <property type="molecule type" value="Genomic_DNA"/>
</dbReference>
<evidence type="ECO:0000313" key="1">
    <source>
        <dbReference type="EMBL" id="KAI3707429.1"/>
    </source>
</evidence>
<reference evidence="2" key="1">
    <citation type="journal article" date="2022" name="Mol. Ecol. Resour.">
        <title>The genomes of chicory, endive, great burdock and yacon provide insights into Asteraceae palaeo-polyploidization history and plant inulin production.</title>
        <authorList>
            <person name="Fan W."/>
            <person name="Wang S."/>
            <person name="Wang H."/>
            <person name="Wang A."/>
            <person name="Jiang F."/>
            <person name="Liu H."/>
            <person name="Zhao H."/>
            <person name="Xu D."/>
            <person name="Zhang Y."/>
        </authorList>
    </citation>
    <scope>NUCLEOTIDE SEQUENCE [LARGE SCALE GENOMIC DNA]</scope>
    <source>
        <strain evidence="2">cv. Niubang</strain>
    </source>
</reference>
<comment type="caution">
    <text evidence="1">The sequence shown here is derived from an EMBL/GenBank/DDBJ whole genome shotgun (WGS) entry which is preliminary data.</text>
</comment>
<proteinExistence type="predicted"/>